<comment type="caution">
    <text evidence="5">The sequence shown here is derived from an EMBL/GenBank/DDBJ whole genome shotgun (WGS) entry which is preliminary data.</text>
</comment>
<feature type="signal peptide" evidence="3">
    <location>
        <begin position="1"/>
        <end position="26"/>
    </location>
</feature>
<organism evidence="5 6">
    <name type="scientific">Dongia soli</name>
    <dbReference type="NCBI Taxonomy" id="600628"/>
    <lineage>
        <taxon>Bacteria</taxon>
        <taxon>Pseudomonadati</taxon>
        <taxon>Pseudomonadota</taxon>
        <taxon>Alphaproteobacteria</taxon>
        <taxon>Rhodospirillales</taxon>
        <taxon>Dongiaceae</taxon>
        <taxon>Dongia</taxon>
    </lineage>
</organism>
<dbReference type="Pfam" id="PF12951">
    <property type="entry name" value="PATR"/>
    <property type="match status" value="5"/>
</dbReference>
<dbReference type="InterPro" id="IPR011050">
    <property type="entry name" value="Pectin_lyase_fold/virulence"/>
</dbReference>
<dbReference type="Pfam" id="PF20585">
    <property type="entry name" value="Pectate_lyase_5"/>
    <property type="match status" value="1"/>
</dbReference>
<accession>A0ABU5EC31</accession>
<evidence type="ECO:0000256" key="3">
    <source>
        <dbReference type="SAM" id="SignalP"/>
    </source>
</evidence>
<dbReference type="InterPro" id="IPR046776">
    <property type="entry name" value="Pectate_lyase_5"/>
</dbReference>
<evidence type="ECO:0000259" key="4">
    <source>
        <dbReference type="PROSITE" id="PS51208"/>
    </source>
</evidence>
<feature type="region of interest" description="Disordered" evidence="2">
    <location>
        <begin position="148"/>
        <end position="238"/>
    </location>
</feature>
<keyword evidence="1 3" id="KW-0732">Signal</keyword>
<dbReference type="InterPro" id="IPR036709">
    <property type="entry name" value="Autotransporte_beta_dom_sf"/>
</dbReference>
<keyword evidence="6" id="KW-1185">Reference proteome</keyword>
<gene>
    <name evidence="5" type="ORF">SMD27_11955</name>
</gene>
<dbReference type="NCBIfam" id="TIGR01414">
    <property type="entry name" value="autotrans_barl"/>
    <property type="match status" value="1"/>
</dbReference>
<protein>
    <submittedName>
        <fullName evidence="5">Autotransporter domain-containing protein</fullName>
    </submittedName>
</protein>
<dbReference type="PROSITE" id="PS51208">
    <property type="entry name" value="AUTOTRANSPORTER"/>
    <property type="match status" value="1"/>
</dbReference>
<sequence>MIAASPLAISFLTLLTAGYPASSAEAASCDASNGSELTNCISNANAGDTINVTGDITLTDNLPVIDKDLTINGNSHSIDGNATYRGFFIGGGNVAISNLAVKNALAKGGDGGGNHGGGGAGGGMGAGGAIFVRNGAAVTLDDVSLDSNSAQGGAGGDNVLPGGPDNGGGGGMGGDGGDGSGSNGGGGGGVFADGGQGVAGSPGKGGDGGGPAGGAGSVQGSGAAGGAGGDYSGGGGSSASAVAPGGDGGFGGGGGGDSNSCSPVNTGGAGGFGGGGGGSACGSGGNGGFGGGGGGSAAGLGASAGFGGGNGGQGGGGGGGIGGAIFVQDGGSIVIKGSLTIDGGSVAGGSGGTTFNSSANGTAGSAFGSGIFLQGTNASLTYAPDAGDTQTVNDIIADEAGSGGGNSVGIIKAGAGMLTLNGTNTYTGGTTVNAGTVAVGNNAALGTGAVTINGGGLQANDDVTLGNAVSLNTVGTVDTNGHDMTLSGDIAEVTAGAGGLIKDGAGSLTLGGNISYTGQTTIEKGTLGIDASGNILATMGNVDLVGASAVFDLTNAQIVLMGDLSGVAGSKLMTGADTGLLVQGTTDTTFAGTISGTGAIVSIGANTLTLSGVNSAFSGSIIAGSGTLAITNGMALGIGKLILTDTTLRTDAAMTLVNNVTLEGGTAGTIDTHGHDVTLSGDISETGTVGSTALVKAGAGMLTLNGTNTYTGGTTVNAGTVAVGNNAALGTGAVTINGGGLQANDDVTLGNAVSLNTVGTVDTNGHDMTLSGDIAEVTAGAGGLIKDGAGMLTLNGTNTFTGGTTVDEGALGLNGSVSSGVTVSSGAAVGGLGTIGGDLIMATGSTFQARVDADGSGDELTVTGVAHLNGAQVSVLAGSGRYGALTTYAILSSDNAIDGTFDSTVVTNLAFLDGTLDFATDPNKVFLTLTRNVTSFASLAASHNQQEAAQAVESLGAGNTLYDGVLNLDAAGARPAFQQLAGDAHANAQNAVLNNNRALANMMMGRLREMSANRQAQTQVNAARVGSDVLDGQLAAANDQNTASDMPLENGNSDGIQFWMQSLGGWGHDDSDGNAEALDRVTAGQVIGADVAVGEDWRVGALGGYSHSWVDQADSNDDINSIHIGAYGSGQVGPIALRGGLGYSWNHVKAKRDVAFGAVDENLKSNYDAHLLQAFAEAGYPIAVGNTVIEPYGGFGYTHLWSDSFKEKGGAAALEGKSSQEDMPYSLLGLRINGEVARFDSMSLNLRGGLGWQHMLGNVTPSTSVRFEGSDSFQPRGLPIARDALIAEAGIDLTVDRNFSLGIGYDGQAAKDSYNHTFNANLTWKF</sequence>
<evidence type="ECO:0000256" key="2">
    <source>
        <dbReference type="SAM" id="MobiDB-lite"/>
    </source>
</evidence>
<dbReference type="Proteomes" id="UP001279642">
    <property type="component" value="Unassembled WGS sequence"/>
</dbReference>
<feature type="chain" id="PRO_5046120222" evidence="3">
    <location>
        <begin position="27"/>
        <end position="1326"/>
    </location>
</feature>
<feature type="compositionally biased region" description="Gly residues" evidence="2">
    <location>
        <begin position="164"/>
        <end position="237"/>
    </location>
</feature>
<evidence type="ECO:0000256" key="1">
    <source>
        <dbReference type="ARBA" id="ARBA00022729"/>
    </source>
</evidence>
<name>A0ABU5EC31_9PROT</name>
<dbReference type="SUPFAM" id="SSF51126">
    <property type="entry name" value="Pectin lyase-like"/>
    <property type="match status" value="1"/>
</dbReference>
<dbReference type="NCBIfam" id="TIGR02601">
    <property type="entry name" value="autotrns_rpt"/>
    <property type="match status" value="4"/>
</dbReference>
<dbReference type="Gene3D" id="2.40.128.130">
    <property type="entry name" value="Autotransporter beta-domain"/>
    <property type="match status" value="1"/>
</dbReference>
<dbReference type="SUPFAM" id="SSF103515">
    <property type="entry name" value="Autotransporter"/>
    <property type="match status" value="1"/>
</dbReference>
<dbReference type="InterPro" id="IPR006315">
    <property type="entry name" value="OM_autotransptr_brl_dom"/>
</dbReference>
<dbReference type="InterPro" id="IPR005546">
    <property type="entry name" value="Autotransporte_beta"/>
</dbReference>
<reference evidence="5 6" key="1">
    <citation type="journal article" date="2016" name="Antonie Van Leeuwenhoek">
        <title>Dongia soli sp. nov., isolated from soil from Dokdo, Korea.</title>
        <authorList>
            <person name="Kim D.U."/>
            <person name="Lee H."/>
            <person name="Kim H."/>
            <person name="Kim S.G."/>
            <person name="Ka J.O."/>
        </authorList>
    </citation>
    <scope>NUCLEOTIDE SEQUENCE [LARGE SCALE GENOMIC DNA]</scope>
    <source>
        <strain evidence="5 6">D78</strain>
    </source>
</reference>
<dbReference type="SMART" id="SM00869">
    <property type="entry name" value="Autotransporter"/>
    <property type="match status" value="1"/>
</dbReference>
<evidence type="ECO:0000313" key="6">
    <source>
        <dbReference type="Proteomes" id="UP001279642"/>
    </source>
</evidence>
<dbReference type="InterPro" id="IPR013425">
    <property type="entry name" value="Autotrns_rpt"/>
</dbReference>
<dbReference type="RefSeq" id="WP_320508591.1">
    <property type="nucleotide sequence ID" value="NZ_JAXCLW010000002.1"/>
</dbReference>
<dbReference type="Pfam" id="PF03797">
    <property type="entry name" value="Autotransporter"/>
    <property type="match status" value="1"/>
</dbReference>
<evidence type="ECO:0000313" key="5">
    <source>
        <dbReference type="EMBL" id="MDY0883560.1"/>
    </source>
</evidence>
<dbReference type="EMBL" id="JAXCLW010000002">
    <property type="protein sequence ID" value="MDY0883560.1"/>
    <property type="molecule type" value="Genomic_DNA"/>
</dbReference>
<feature type="domain" description="Autotransporter" evidence="4">
    <location>
        <begin position="1051"/>
        <end position="1326"/>
    </location>
</feature>
<proteinExistence type="predicted"/>